<dbReference type="SUPFAM" id="SSF111038">
    <property type="entry name" value="YjbQ-like"/>
    <property type="match status" value="1"/>
</dbReference>
<dbReference type="PANTHER" id="PTHR30615:SF8">
    <property type="entry name" value="UPF0047 PROTEIN C4A8.02C"/>
    <property type="match status" value="1"/>
</dbReference>
<accession>A0ABM8V4V6</accession>
<dbReference type="EMBL" id="CAJRAY010000043">
    <property type="protein sequence ID" value="CAG5086239.1"/>
    <property type="molecule type" value="Genomic_DNA"/>
</dbReference>
<proteinExistence type="inferred from homology"/>
<comment type="similarity">
    <text evidence="1">Belongs to the UPF0047 family.</text>
</comment>
<name>A0ABM8V4V6_THEXY</name>
<evidence type="ECO:0000313" key="2">
    <source>
        <dbReference type="EMBL" id="CAG5086239.1"/>
    </source>
</evidence>
<reference evidence="2 3" key="1">
    <citation type="submission" date="2021-04" db="EMBL/GenBank/DDBJ databases">
        <authorList>
            <person name="Rakotoarivonina H."/>
        </authorList>
    </citation>
    <scope>NUCLEOTIDE SEQUENCE [LARGE SCALE GENOMIC DNA]</scope>
    <source>
        <strain evidence="2 3">XE</strain>
    </source>
</reference>
<gene>
    <name evidence="2" type="primary">txxe 2495-yugU</name>
    <name evidence="2" type="ORF">TXXE_09745</name>
</gene>
<sequence>MLTTETLHTSRRDEMIDITRQVQAAVKRSGVTDGIAVIYSPHTTAGITIQENADPDVRHDVLLRLDEVYPWQHPGYRHMEGNTASHLKTITAGASQTVIISGGRLLLGRWQGIYFCEFDGPRTRTYMIKIIAG</sequence>
<dbReference type="RefSeq" id="WP_213484462.1">
    <property type="nucleotide sequence ID" value="NZ_CAJRAY010000043.1"/>
</dbReference>
<keyword evidence="3" id="KW-1185">Reference proteome</keyword>
<dbReference type="Gene3D" id="2.60.120.460">
    <property type="entry name" value="YjbQ-like"/>
    <property type="match status" value="1"/>
</dbReference>
<protein>
    <submittedName>
        <fullName evidence="2">Uncharacterized UPF0047 protein yugU</fullName>
    </submittedName>
</protein>
<dbReference type="PIRSF" id="PIRSF004681">
    <property type="entry name" value="UCP004681"/>
    <property type="match status" value="1"/>
</dbReference>
<dbReference type="PANTHER" id="PTHR30615">
    <property type="entry name" value="UNCHARACTERIZED PROTEIN YJBQ-RELATED"/>
    <property type="match status" value="1"/>
</dbReference>
<evidence type="ECO:0000313" key="3">
    <source>
        <dbReference type="Proteomes" id="UP000681526"/>
    </source>
</evidence>
<dbReference type="Pfam" id="PF01894">
    <property type="entry name" value="YjbQ"/>
    <property type="match status" value="1"/>
</dbReference>
<dbReference type="NCBIfam" id="TIGR00149">
    <property type="entry name" value="TIGR00149_YjbQ"/>
    <property type="match status" value="1"/>
</dbReference>
<comment type="caution">
    <text evidence="2">The sequence shown here is derived from an EMBL/GenBank/DDBJ whole genome shotgun (WGS) entry which is preliminary data.</text>
</comment>
<organism evidence="2 3">
    <name type="scientific">Thermobacillus xylanilyticus</name>
    <dbReference type="NCBI Taxonomy" id="76633"/>
    <lineage>
        <taxon>Bacteria</taxon>
        <taxon>Bacillati</taxon>
        <taxon>Bacillota</taxon>
        <taxon>Bacilli</taxon>
        <taxon>Bacillales</taxon>
        <taxon>Paenibacillaceae</taxon>
        <taxon>Thermobacillus</taxon>
    </lineage>
</organism>
<evidence type="ECO:0000256" key="1">
    <source>
        <dbReference type="ARBA" id="ARBA00005534"/>
    </source>
</evidence>
<dbReference type="InterPro" id="IPR001602">
    <property type="entry name" value="UPF0047_YjbQ-like"/>
</dbReference>
<dbReference type="Proteomes" id="UP000681526">
    <property type="component" value="Unassembled WGS sequence"/>
</dbReference>
<dbReference type="InterPro" id="IPR035917">
    <property type="entry name" value="YjbQ-like_sf"/>
</dbReference>